<protein>
    <recommendedName>
        <fullName evidence="3">FCP1 homology domain-containing protein</fullName>
    </recommendedName>
</protein>
<accession>A0A4R0YNR0</accession>
<reference evidence="1 2" key="1">
    <citation type="submission" date="2019-02" db="EMBL/GenBank/DDBJ databases">
        <title>Dyella amyloliquefaciens sp. nov., isolated from forest soil.</title>
        <authorList>
            <person name="Gao Z.-H."/>
            <person name="Qiu L.-H."/>
        </authorList>
    </citation>
    <scope>NUCLEOTIDE SEQUENCE [LARGE SCALE GENOMIC DNA]</scope>
    <source>
        <strain evidence="1 2">KACC 12747</strain>
    </source>
</reference>
<gene>
    <name evidence="1" type="ORF">EZM97_17015</name>
</gene>
<evidence type="ECO:0008006" key="3">
    <source>
        <dbReference type="Google" id="ProtNLM"/>
    </source>
</evidence>
<evidence type="ECO:0000313" key="2">
    <source>
        <dbReference type="Proteomes" id="UP000291822"/>
    </source>
</evidence>
<proteinExistence type="predicted"/>
<dbReference type="Proteomes" id="UP000291822">
    <property type="component" value="Unassembled WGS sequence"/>
</dbReference>
<keyword evidence="2" id="KW-1185">Reference proteome</keyword>
<sequence>MVILYLDFDGVLHHYDVYLDHRNRAVLRGMGTLFEYASRLESILAPYPDFKIVLSTSWVRVKGFQYAADRLPEGLRSRVIAATWHSKMTEDDELLYWWLNQSTRYQQIIKDVRHRMPEDWLAIDDDAEGWPTQAKRHLITCNPILGLSEPDVRMTLEQRLAHMSKNR</sequence>
<dbReference type="Pfam" id="PF18143">
    <property type="entry name" value="HAD_SAK_2"/>
    <property type="match status" value="1"/>
</dbReference>
<dbReference type="AlphaFoldDB" id="A0A4R0YNR0"/>
<comment type="caution">
    <text evidence="1">The sequence shown here is derived from an EMBL/GenBank/DDBJ whole genome shotgun (WGS) entry which is preliminary data.</text>
</comment>
<name>A0A4R0YNR0_9GAMM</name>
<evidence type="ECO:0000313" key="1">
    <source>
        <dbReference type="EMBL" id="TCI10567.1"/>
    </source>
</evidence>
<dbReference type="RefSeq" id="WP_131408711.1">
    <property type="nucleotide sequence ID" value="NZ_SJTG01000002.1"/>
</dbReference>
<organism evidence="1 2">
    <name type="scientific">Dyella soli</name>
    <dbReference type="NCBI Taxonomy" id="522319"/>
    <lineage>
        <taxon>Bacteria</taxon>
        <taxon>Pseudomonadati</taxon>
        <taxon>Pseudomonadota</taxon>
        <taxon>Gammaproteobacteria</taxon>
        <taxon>Lysobacterales</taxon>
        <taxon>Rhodanobacteraceae</taxon>
        <taxon>Dyella</taxon>
    </lineage>
</organism>
<dbReference type="EMBL" id="SJTG01000002">
    <property type="protein sequence ID" value="TCI10567.1"/>
    <property type="molecule type" value="Genomic_DNA"/>
</dbReference>